<dbReference type="PANTHER" id="PTHR10039:SF17">
    <property type="entry name" value="FUNGAL STAND N-TERMINAL GOODBYE DOMAIN-CONTAINING PROTEIN-RELATED"/>
    <property type="match status" value="1"/>
</dbReference>
<evidence type="ECO:0000256" key="1">
    <source>
        <dbReference type="ARBA" id="ARBA00022737"/>
    </source>
</evidence>
<dbReference type="PANTHER" id="PTHR10039">
    <property type="entry name" value="AMELOGENIN"/>
    <property type="match status" value="1"/>
</dbReference>
<gene>
    <name evidence="3" type="ORF">CVT26_014528</name>
</gene>
<evidence type="ECO:0000313" key="3">
    <source>
        <dbReference type="EMBL" id="PPQ72954.1"/>
    </source>
</evidence>
<dbReference type="InterPro" id="IPR027417">
    <property type="entry name" value="P-loop_NTPase"/>
</dbReference>
<dbReference type="EMBL" id="NHYE01005431">
    <property type="protein sequence ID" value="PPQ72954.1"/>
    <property type="molecule type" value="Genomic_DNA"/>
</dbReference>
<dbReference type="Pfam" id="PF24883">
    <property type="entry name" value="NPHP3_N"/>
    <property type="match status" value="1"/>
</dbReference>
<keyword evidence="4" id="KW-1185">Reference proteome</keyword>
<dbReference type="InterPro" id="IPR056884">
    <property type="entry name" value="NPHP3-like_N"/>
</dbReference>
<dbReference type="SUPFAM" id="SSF52540">
    <property type="entry name" value="P-loop containing nucleoside triphosphate hydrolases"/>
    <property type="match status" value="1"/>
</dbReference>
<accession>A0A409W342</accession>
<dbReference type="Gene3D" id="3.40.50.300">
    <property type="entry name" value="P-loop containing nucleotide triphosphate hydrolases"/>
    <property type="match status" value="1"/>
</dbReference>
<proteinExistence type="predicted"/>
<dbReference type="Proteomes" id="UP000284706">
    <property type="component" value="Unassembled WGS sequence"/>
</dbReference>
<organism evidence="3 4">
    <name type="scientific">Gymnopilus dilepis</name>
    <dbReference type="NCBI Taxonomy" id="231916"/>
    <lineage>
        <taxon>Eukaryota</taxon>
        <taxon>Fungi</taxon>
        <taxon>Dikarya</taxon>
        <taxon>Basidiomycota</taxon>
        <taxon>Agaricomycotina</taxon>
        <taxon>Agaricomycetes</taxon>
        <taxon>Agaricomycetidae</taxon>
        <taxon>Agaricales</taxon>
        <taxon>Agaricineae</taxon>
        <taxon>Hymenogastraceae</taxon>
        <taxon>Gymnopilus</taxon>
    </lineage>
</organism>
<comment type="caution">
    <text evidence="3">The sequence shown here is derived from an EMBL/GenBank/DDBJ whole genome shotgun (WGS) entry which is preliminary data.</text>
</comment>
<dbReference type="OrthoDB" id="4760524at2759"/>
<evidence type="ECO:0000313" key="4">
    <source>
        <dbReference type="Proteomes" id="UP000284706"/>
    </source>
</evidence>
<feature type="domain" description="Nephrocystin 3-like N-terminal" evidence="2">
    <location>
        <begin position="68"/>
        <end position="229"/>
    </location>
</feature>
<name>A0A409W342_9AGAR</name>
<sequence>MATGDVYEGNISHAAVGGHGNTNNIQITYGSSGNRAFDEIARRADNASLDSVENLTCYNGTRVDVLNRLKSWATESSGSPIAWLHGSAGSGKSTILSTIAQMLLKQNALIASYFNGRSNTSQGKTTFFATLAYDLARHIESTRIHMGKAVENNPKVFGQSQQSQARELLVEPLKAANLPSDDVRRVIIVDGLDEYRDAEQQKQILQALSYISTALRESSTPVAILIASRAEQHIREVFDSSDMKANSLRLSLDGEYNADKDIQAYLAGSFRTIIATHPFKKYLPKNWPPKGTISTLVSWASGQFIYASTVVKFISSPRHKPSEQLKILMDNTSGAKEAFQQLDNLYSTIFRSLDSSATELRETLHIVGLVLLLSSGMGFASEDASIRQSPAFVAKFLGVEPIKVRQRLLGLESLLTVDEHKDTKGIRIHHASLYDYLIDKSRSGSFSIDARAIEAEIVETLLPPFESIWSRNSIINIDMQLIFYHAEPTKRLYKAIKDCDLSKADCSNRLIRLYYMPDLLRAIRQAEFPNAEQLYQLKLAQYVKLIESSLAVYYQDEALKIALIASVFMPLNDIMMNPTLFVRMFGLEAKAKASDTKETVGFFLARGCDESFRLVMEDILQGSDWYIYGSEFTDTALHLLDCMDEKSP</sequence>
<dbReference type="InParanoid" id="A0A409W342"/>
<dbReference type="AlphaFoldDB" id="A0A409W342"/>
<protein>
    <recommendedName>
        <fullName evidence="2">Nephrocystin 3-like N-terminal domain-containing protein</fullName>
    </recommendedName>
</protein>
<keyword evidence="1" id="KW-0677">Repeat</keyword>
<reference evidence="3 4" key="1">
    <citation type="journal article" date="2018" name="Evol. Lett.">
        <title>Horizontal gene cluster transfer increased hallucinogenic mushroom diversity.</title>
        <authorList>
            <person name="Reynolds H.T."/>
            <person name="Vijayakumar V."/>
            <person name="Gluck-Thaler E."/>
            <person name="Korotkin H.B."/>
            <person name="Matheny P.B."/>
            <person name="Slot J.C."/>
        </authorList>
    </citation>
    <scope>NUCLEOTIDE SEQUENCE [LARGE SCALE GENOMIC DNA]</scope>
    <source>
        <strain evidence="3 4">SRW20</strain>
    </source>
</reference>
<evidence type="ECO:0000259" key="2">
    <source>
        <dbReference type="Pfam" id="PF24883"/>
    </source>
</evidence>